<evidence type="ECO:0000313" key="1">
    <source>
        <dbReference type="EMBL" id="AXN36188.1"/>
    </source>
</evidence>
<dbReference type="AlphaFoldDB" id="A0A385AF21"/>
<sequence>MIKGKTKSGFNYAISQERMENYEMIEALNELDKNPMKLPKVINLLLGNDGAKRLKDHVRTDDGIVPSKVMMNEIQEIFESHKQTKN</sequence>
<accession>A0A385AF21</accession>
<reference evidence="1 2" key="1">
    <citation type="submission" date="2018-07" db="EMBL/GenBank/DDBJ databases">
        <title>Lactobacillus curvatus genome sequence.</title>
        <authorList>
            <person name="Prechtl R."/>
        </authorList>
    </citation>
    <scope>NUCLEOTIDE SEQUENCE [LARGE SCALE GENOMIC DNA]</scope>
    <source>
        <strain evidence="1 2">TMW 1.1928</strain>
    </source>
</reference>
<evidence type="ECO:0008006" key="3">
    <source>
        <dbReference type="Google" id="ProtNLM"/>
    </source>
</evidence>
<dbReference type="EMBL" id="CP031003">
    <property type="protein sequence ID" value="AXN36188.1"/>
    <property type="molecule type" value="Genomic_DNA"/>
</dbReference>
<proteinExistence type="predicted"/>
<protein>
    <recommendedName>
        <fullName evidence="3">Phage protein</fullName>
    </recommendedName>
</protein>
<dbReference type="RefSeq" id="WP_116843645.1">
    <property type="nucleotide sequence ID" value="NZ_CP031003.1"/>
</dbReference>
<gene>
    <name evidence="1" type="ORF">DT351_07320</name>
</gene>
<dbReference type="Proteomes" id="UP000257607">
    <property type="component" value="Chromosome"/>
</dbReference>
<evidence type="ECO:0000313" key="2">
    <source>
        <dbReference type="Proteomes" id="UP000257607"/>
    </source>
</evidence>
<name>A0A385AF21_LATCU</name>
<organism evidence="1 2">
    <name type="scientific">Latilactobacillus curvatus</name>
    <name type="common">Lactobacillus curvatus</name>
    <dbReference type="NCBI Taxonomy" id="28038"/>
    <lineage>
        <taxon>Bacteria</taxon>
        <taxon>Bacillati</taxon>
        <taxon>Bacillota</taxon>
        <taxon>Bacilli</taxon>
        <taxon>Lactobacillales</taxon>
        <taxon>Lactobacillaceae</taxon>
        <taxon>Latilactobacillus</taxon>
    </lineage>
</organism>